<reference evidence="2 3" key="1">
    <citation type="journal article" date="2016" name="Int. J. Syst. Evol. Microbiol.">
        <title>Arsenicitalea aurantiaca gen. nov., sp. nov., a new member of the family Hyphomicrobiaceae, isolated from high-arsenic sediment.</title>
        <authorList>
            <person name="Mu Y."/>
            <person name="Zhou L."/>
            <person name="Zeng X.C."/>
            <person name="Liu L."/>
            <person name="Pan Y."/>
            <person name="Chen X."/>
            <person name="Wang J."/>
            <person name="Li S."/>
            <person name="Li W.J."/>
            <person name="Wang Y."/>
        </authorList>
    </citation>
    <scope>NUCLEOTIDE SEQUENCE [LARGE SCALE GENOMIC DNA]</scope>
    <source>
        <strain evidence="2 3">42-50</strain>
    </source>
</reference>
<dbReference type="OrthoDB" id="9801160at2"/>
<name>A0A433X5C9_9HYPH</name>
<dbReference type="AlphaFoldDB" id="A0A433X5C9"/>
<gene>
    <name evidence="2" type="ORF">EMQ25_14190</name>
</gene>
<evidence type="ECO:0000313" key="3">
    <source>
        <dbReference type="Proteomes" id="UP000281547"/>
    </source>
</evidence>
<comment type="caution">
    <text evidence="2">The sequence shown here is derived from an EMBL/GenBank/DDBJ whole genome shotgun (WGS) entry which is preliminary data.</text>
</comment>
<organism evidence="2 3">
    <name type="scientific">Arsenicitalea aurantiaca</name>
    <dbReference type="NCBI Taxonomy" id="1783274"/>
    <lineage>
        <taxon>Bacteria</taxon>
        <taxon>Pseudomonadati</taxon>
        <taxon>Pseudomonadota</taxon>
        <taxon>Alphaproteobacteria</taxon>
        <taxon>Hyphomicrobiales</taxon>
        <taxon>Devosiaceae</taxon>
        <taxon>Arsenicitalea</taxon>
    </lineage>
</organism>
<dbReference type="Proteomes" id="UP000281547">
    <property type="component" value="Unassembled WGS sequence"/>
</dbReference>
<sequence length="120" mass="13230">MSLVPSASERPSLFDRIRQSLGRRPEAQGNEQAADTQIASGFIGPVRPREADYHPAPLPARPYLRSTGWSPDDLRSVLSRADNAKPSAYEPDETMKAMLRRLATTRPPAPKAVTYQEAAE</sequence>
<feature type="compositionally biased region" description="Polar residues" evidence="1">
    <location>
        <begin position="29"/>
        <end position="39"/>
    </location>
</feature>
<keyword evidence="3" id="KW-1185">Reference proteome</keyword>
<evidence type="ECO:0000313" key="2">
    <source>
        <dbReference type="EMBL" id="RUT29273.1"/>
    </source>
</evidence>
<dbReference type="EMBL" id="RZNJ01000005">
    <property type="protein sequence ID" value="RUT29273.1"/>
    <property type="molecule type" value="Genomic_DNA"/>
</dbReference>
<evidence type="ECO:0000256" key="1">
    <source>
        <dbReference type="SAM" id="MobiDB-lite"/>
    </source>
</evidence>
<accession>A0A433X5C9</accession>
<dbReference type="RefSeq" id="WP_127189263.1">
    <property type="nucleotide sequence ID" value="NZ_RZNJ01000005.1"/>
</dbReference>
<proteinExistence type="predicted"/>
<protein>
    <submittedName>
        <fullName evidence="2">Uncharacterized protein</fullName>
    </submittedName>
</protein>
<feature type="region of interest" description="Disordered" evidence="1">
    <location>
        <begin position="20"/>
        <end position="69"/>
    </location>
</feature>